<dbReference type="InterPro" id="IPR051446">
    <property type="entry name" value="HTH_trans_reg/aminotransferase"/>
</dbReference>
<dbReference type="OrthoDB" id="9802601at2"/>
<dbReference type="GO" id="GO:0030170">
    <property type="term" value="F:pyridoxal phosphate binding"/>
    <property type="evidence" value="ECO:0007669"/>
    <property type="project" value="InterPro"/>
</dbReference>
<evidence type="ECO:0000313" key="10">
    <source>
        <dbReference type="Proteomes" id="UP000323664"/>
    </source>
</evidence>
<comment type="cofactor">
    <cofactor evidence="1">
        <name>pyridoxal 5'-phosphate</name>
        <dbReference type="ChEBI" id="CHEBI:597326"/>
    </cofactor>
</comment>
<keyword evidence="3 9" id="KW-0032">Aminotransferase</keyword>
<dbReference type="Gene3D" id="3.40.640.10">
    <property type="entry name" value="Type I PLP-dependent aspartate aminotransferase-like (Major domain)"/>
    <property type="match status" value="1"/>
</dbReference>
<evidence type="ECO:0000256" key="6">
    <source>
        <dbReference type="ARBA" id="ARBA00023125"/>
    </source>
</evidence>
<feature type="domain" description="HTH gntR-type" evidence="8">
    <location>
        <begin position="22"/>
        <end position="90"/>
    </location>
</feature>
<dbReference type="PRINTS" id="PR00035">
    <property type="entry name" value="HTHGNTR"/>
</dbReference>
<evidence type="ECO:0000256" key="7">
    <source>
        <dbReference type="ARBA" id="ARBA00023163"/>
    </source>
</evidence>
<evidence type="ECO:0000256" key="3">
    <source>
        <dbReference type="ARBA" id="ARBA00022576"/>
    </source>
</evidence>
<comment type="similarity">
    <text evidence="2">In the C-terminal section; belongs to the class-I pyridoxal-phosphate-dependent aminotransferase family.</text>
</comment>
<evidence type="ECO:0000313" key="9">
    <source>
        <dbReference type="EMBL" id="KAA8785480.1"/>
    </source>
</evidence>
<dbReference type="InterPro" id="IPR015424">
    <property type="entry name" value="PyrdxlP-dep_Trfase"/>
</dbReference>
<comment type="caution">
    <text evidence="9">The sequence shown here is derived from an EMBL/GenBank/DDBJ whole genome shotgun (WGS) entry which is preliminary data.</text>
</comment>
<dbReference type="SUPFAM" id="SSF53383">
    <property type="entry name" value="PLP-dependent transferases"/>
    <property type="match status" value="1"/>
</dbReference>
<dbReference type="PANTHER" id="PTHR46577">
    <property type="entry name" value="HTH-TYPE TRANSCRIPTIONAL REGULATORY PROTEIN GABR"/>
    <property type="match status" value="1"/>
</dbReference>
<dbReference type="Pfam" id="PF00392">
    <property type="entry name" value="GntR"/>
    <property type="match status" value="1"/>
</dbReference>
<evidence type="ECO:0000259" key="8">
    <source>
        <dbReference type="PROSITE" id="PS50949"/>
    </source>
</evidence>
<dbReference type="PANTHER" id="PTHR46577:SF2">
    <property type="entry name" value="TRANSCRIPTIONAL REGULATORY PROTEIN"/>
    <property type="match status" value="1"/>
</dbReference>
<dbReference type="InterPro" id="IPR004839">
    <property type="entry name" value="Aminotransferase_I/II_large"/>
</dbReference>
<dbReference type="SMART" id="SM00345">
    <property type="entry name" value="HTH_GNTR"/>
    <property type="match status" value="1"/>
</dbReference>
<accession>A0A5M9WV20</accession>
<reference evidence="9 10" key="1">
    <citation type="journal article" date="2019" name="J. Ind. Microbiol. Biotechnol.">
        <title>Paenibacillus amylolyticus 27C64 has a diverse set of carbohydrate-active enzymes and complete pectin deconstruction system.</title>
        <authorList>
            <person name="Keggi C."/>
            <person name="Doran-Peterson J."/>
        </authorList>
    </citation>
    <scope>NUCLEOTIDE SEQUENCE [LARGE SCALE GENOMIC DNA]</scope>
    <source>
        <strain evidence="9 10">27C64</strain>
    </source>
</reference>
<dbReference type="InterPro" id="IPR000524">
    <property type="entry name" value="Tscrpt_reg_HTH_GntR"/>
</dbReference>
<dbReference type="InterPro" id="IPR015421">
    <property type="entry name" value="PyrdxlP-dep_Trfase_major"/>
</dbReference>
<dbReference type="RefSeq" id="WP_123065266.1">
    <property type="nucleotide sequence ID" value="NZ_RIAS01000009.1"/>
</dbReference>
<dbReference type="EMBL" id="RIAS01000009">
    <property type="protein sequence ID" value="KAA8785480.1"/>
    <property type="molecule type" value="Genomic_DNA"/>
</dbReference>
<dbReference type="InterPro" id="IPR015422">
    <property type="entry name" value="PyrdxlP-dep_Trfase_small"/>
</dbReference>
<name>A0A5M9WV20_PAEAM</name>
<evidence type="ECO:0000256" key="5">
    <source>
        <dbReference type="ARBA" id="ARBA00023015"/>
    </source>
</evidence>
<proteinExistence type="inferred from homology"/>
<organism evidence="9 10">
    <name type="scientific">Paenibacillus amylolyticus</name>
    <dbReference type="NCBI Taxonomy" id="1451"/>
    <lineage>
        <taxon>Bacteria</taxon>
        <taxon>Bacillati</taxon>
        <taxon>Bacillota</taxon>
        <taxon>Bacilli</taxon>
        <taxon>Bacillales</taxon>
        <taxon>Paenibacillaceae</taxon>
        <taxon>Paenibacillus</taxon>
    </lineage>
</organism>
<dbReference type="CDD" id="cd00609">
    <property type="entry name" value="AAT_like"/>
    <property type="match status" value="1"/>
</dbReference>
<dbReference type="PROSITE" id="PS50949">
    <property type="entry name" value="HTH_GNTR"/>
    <property type="match status" value="1"/>
</dbReference>
<keyword evidence="4" id="KW-0663">Pyridoxal phosphate</keyword>
<keyword evidence="7" id="KW-0804">Transcription</keyword>
<evidence type="ECO:0000256" key="4">
    <source>
        <dbReference type="ARBA" id="ARBA00022898"/>
    </source>
</evidence>
<protein>
    <submittedName>
        <fullName evidence="9">PLP-dependent aminotransferase family protein</fullName>
    </submittedName>
</protein>
<gene>
    <name evidence="9" type="ORF">EC604_16690</name>
</gene>
<dbReference type="Gene3D" id="3.90.1150.10">
    <property type="entry name" value="Aspartate Aminotransferase, domain 1"/>
    <property type="match status" value="1"/>
</dbReference>
<evidence type="ECO:0000256" key="2">
    <source>
        <dbReference type="ARBA" id="ARBA00005384"/>
    </source>
</evidence>
<dbReference type="CDD" id="cd07377">
    <property type="entry name" value="WHTH_GntR"/>
    <property type="match status" value="1"/>
</dbReference>
<dbReference type="AlphaFoldDB" id="A0A5M9WV20"/>
<dbReference type="InterPro" id="IPR036390">
    <property type="entry name" value="WH_DNA-bd_sf"/>
</dbReference>
<keyword evidence="6" id="KW-0238">DNA-binding</keyword>
<keyword evidence="9" id="KW-0808">Transferase</keyword>
<keyword evidence="5" id="KW-0805">Transcription regulation</keyword>
<dbReference type="Proteomes" id="UP000323664">
    <property type="component" value="Unassembled WGS sequence"/>
</dbReference>
<evidence type="ECO:0000256" key="1">
    <source>
        <dbReference type="ARBA" id="ARBA00001933"/>
    </source>
</evidence>
<dbReference type="SUPFAM" id="SSF46785">
    <property type="entry name" value="Winged helix' DNA-binding domain"/>
    <property type="match status" value="1"/>
</dbReference>
<dbReference type="Pfam" id="PF00155">
    <property type="entry name" value="Aminotran_1_2"/>
    <property type="match status" value="1"/>
</dbReference>
<sequence length="505" mass="56168">MGHQYSNISSGHSWKPNPALDLPLYRQIEAYIRQKITTGEWSAGTRLPSQRMLAASMGVNRSTLVTALDNLTAAGMIEGRHGGGTYVSGSGWHSMAHAALPKWNEAAQEGWYYPNLPEIQQINQAEFRPGIIRLGTGELAPELMPNDAFNEILQTLSSRALMLNYIEPQGSLALREALSVHLQSGGIQASPDSILIVSGSLQALHLISVGLLPRGSAVLLEKPSYLYSIHAFQSAGLKLNGITMEEEGLHLGHLERAMHTLHTGKDENNGESFPLLYTIPSFHNPTGSVMSRRRRDELLSLARSSGISILEDAAYQELWLDHPPPPPLKASDQEGRVLHMGTLSKAVSPGLRLGWLVGPVPVIRRLADIKMQTDYGTSSIAQEAAALWFADGHHAAHMERLRPELQRRRDFMLELLQRYLRDIAEWKIPEGGFYIWLRFTAESLSIRKLFYACLEADVLIHPGYLYDRMDASHIRLSYAYASQDETERGLMVLVEAARRLMVSSL</sequence>
<dbReference type="GO" id="GO:0003700">
    <property type="term" value="F:DNA-binding transcription factor activity"/>
    <property type="evidence" value="ECO:0007669"/>
    <property type="project" value="InterPro"/>
</dbReference>
<dbReference type="GO" id="GO:0008483">
    <property type="term" value="F:transaminase activity"/>
    <property type="evidence" value="ECO:0007669"/>
    <property type="project" value="UniProtKB-KW"/>
</dbReference>
<dbReference type="Gene3D" id="1.10.10.10">
    <property type="entry name" value="Winged helix-like DNA-binding domain superfamily/Winged helix DNA-binding domain"/>
    <property type="match status" value="1"/>
</dbReference>
<dbReference type="InterPro" id="IPR036388">
    <property type="entry name" value="WH-like_DNA-bd_sf"/>
</dbReference>
<dbReference type="GO" id="GO:0003677">
    <property type="term" value="F:DNA binding"/>
    <property type="evidence" value="ECO:0007669"/>
    <property type="project" value="UniProtKB-KW"/>
</dbReference>